<dbReference type="FunFam" id="1.10.10.10:FF:000005">
    <property type="entry name" value="Two-component system response regulator"/>
    <property type="match status" value="1"/>
</dbReference>
<evidence type="ECO:0000259" key="8">
    <source>
        <dbReference type="PROSITE" id="PS50110"/>
    </source>
</evidence>
<dbReference type="GO" id="GO:0000156">
    <property type="term" value="F:phosphorelay response regulator activity"/>
    <property type="evidence" value="ECO:0007669"/>
    <property type="project" value="TreeGrafter"/>
</dbReference>
<keyword evidence="1 6" id="KW-0597">Phosphoprotein</keyword>
<keyword evidence="5" id="KW-0804">Transcription</keyword>
<evidence type="ECO:0000313" key="11">
    <source>
        <dbReference type="Proteomes" id="UP001319180"/>
    </source>
</evidence>
<dbReference type="RefSeq" id="WP_254089385.1">
    <property type="nucleotide sequence ID" value="NZ_JAHESC010000006.1"/>
</dbReference>
<dbReference type="InterPro" id="IPR016032">
    <property type="entry name" value="Sig_transdc_resp-reg_C-effctor"/>
</dbReference>
<feature type="domain" description="Response regulatory" evidence="8">
    <location>
        <begin position="2"/>
        <end position="116"/>
    </location>
</feature>
<evidence type="ECO:0000313" key="10">
    <source>
        <dbReference type="EMBL" id="MBT1686146.1"/>
    </source>
</evidence>
<keyword evidence="2" id="KW-0902">Two-component regulatory system</keyword>
<dbReference type="GO" id="GO:0000976">
    <property type="term" value="F:transcription cis-regulatory region binding"/>
    <property type="evidence" value="ECO:0007669"/>
    <property type="project" value="TreeGrafter"/>
</dbReference>
<feature type="modified residue" description="4-aspartylphosphate" evidence="6">
    <location>
        <position position="51"/>
    </location>
</feature>
<gene>
    <name evidence="10" type="ORF">KK078_06235</name>
</gene>
<evidence type="ECO:0000256" key="7">
    <source>
        <dbReference type="PROSITE-ProRule" id="PRU01091"/>
    </source>
</evidence>
<keyword evidence="11" id="KW-1185">Reference proteome</keyword>
<reference evidence="10 11" key="1">
    <citation type="submission" date="2021-05" db="EMBL/GenBank/DDBJ databases">
        <title>A Polyphasic approach of four new species of the genus Ohtaekwangia: Ohtaekwangia histidinii sp. nov., Ohtaekwangia cretensis sp. nov., Ohtaekwangia indiensis sp. nov., Ohtaekwangia reichenbachii sp. nov. from diverse environment.</title>
        <authorList>
            <person name="Octaviana S."/>
        </authorList>
    </citation>
    <scope>NUCLEOTIDE SEQUENCE [LARGE SCALE GENOMIC DNA]</scope>
    <source>
        <strain evidence="10 11">PWU37</strain>
    </source>
</reference>
<dbReference type="GO" id="GO:0006355">
    <property type="term" value="P:regulation of DNA-templated transcription"/>
    <property type="evidence" value="ECO:0007669"/>
    <property type="project" value="InterPro"/>
</dbReference>
<protein>
    <submittedName>
        <fullName evidence="10">Response regulator transcription factor</fullName>
    </submittedName>
</protein>
<dbReference type="GO" id="GO:0032993">
    <property type="term" value="C:protein-DNA complex"/>
    <property type="evidence" value="ECO:0007669"/>
    <property type="project" value="TreeGrafter"/>
</dbReference>
<dbReference type="InterPro" id="IPR039420">
    <property type="entry name" value="WalR-like"/>
</dbReference>
<dbReference type="SUPFAM" id="SSF52172">
    <property type="entry name" value="CheY-like"/>
    <property type="match status" value="1"/>
</dbReference>
<keyword evidence="3" id="KW-0805">Transcription regulation</keyword>
<keyword evidence="4 7" id="KW-0238">DNA-binding</keyword>
<dbReference type="Proteomes" id="UP001319180">
    <property type="component" value="Unassembled WGS sequence"/>
</dbReference>
<dbReference type="PROSITE" id="PS51755">
    <property type="entry name" value="OMPR_PHOB"/>
    <property type="match status" value="1"/>
</dbReference>
<evidence type="ECO:0000256" key="2">
    <source>
        <dbReference type="ARBA" id="ARBA00023012"/>
    </source>
</evidence>
<dbReference type="SUPFAM" id="SSF46894">
    <property type="entry name" value="C-terminal effector domain of the bipartite response regulators"/>
    <property type="match status" value="1"/>
</dbReference>
<dbReference type="InterPro" id="IPR011006">
    <property type="entry name" value="CheY-like_superfamily"/>
</dbReference>
<evidence type="ECO:0000256" key="6">
    <source>
        <dbReference type="PROSITE-ProRule" id="PRU00169"/>
    </source>
</evidence>
<feature type="domain" description="OmpR/PhoB-type" evidence="9">
    <location>
        <begin position="127"/>
        <end position="225"/>
    </location>
</feature>
<dbReference type="EMBL" id="JAHESC010000006">
    <property type="protein sequence ID" value="MBT1686146.1"/>
    <property type="molecule type" value="Genomic_DNA"/>
</dbReference>
<name>A0AAP2D687_9BACT</name>
<proteinExistence type="predicted"/>
<feature type="DNA-binding region" description="OmpR/PhoB-type" evidence="7">
    <location>
        <begin position="127"/>
        <end position="225"/>
    </location>
</feature>
<dbReference type="Gene3D" id="1.10.10.10">
    <property type="entry name" value="Winged helix-like DNA-binding domain superfamily/Winged helix DNA-binding domain"/>
    <property type="match status" value="1"/>
</dbReference>
<dbReference type="Pfam" id="PF00072">
    <property type="entry name" value="Response_reg"/>
    <property type="match status" value="1"/>
</dbReference>
<dbReference type="InterPro" id="IPR036388">
    <property type="entry name" value="WH-like_DNA-bd_sf"/>
</dbReference>
<organism evidence="10 11">
    <name type="scientific">Dawidia soli</name>
    <dbReference type="NCBI Taxonomy" id="2782352"/>
    <lineage>
        <taxon>Bacteria</taxon>
        <taxon>Pseudomonadati</taxon>
        <taxon>Bacteroidota</taxon>
        <taxon>Cytophagia</taxon>
        <taxon>Cytophagales</taxon>
        <taxon>Chryseotaleaceae</taxon>
        <taxon>Dawidia</taxon>
    </lineage>
</organism>
<evidence type="ECO:0000256" key="5">
    <source>
        <dbReference type="ARBA" id="ARBA00023163"/>
    </source>
</evidence>
<dbReference type="PANTHER" id="PTHR48111:SF22">
    <property type="entry name" value="REGULATOR OF RPOS"/>
    <property type="match status" value="1"/>
</dbReference>
<dbReference type="SMART" id="SM00448">
    <property type="entry name" value="REC"/>
    <property type="match status" value="1"/>
</dbReference>
<dbReference type="InterPro" id="IPR001789">
    <property type="entry name" value="Sig_transdc_resp-reg_receiver"/>
</dbReference>
<dbReference type="PROSITE" id="PS50110">
    <property type="entry name" value="RESPONSE_REGULATORY"/>
    <property type="match status" value="1"/>
</dbReference>
<evidence type="ECO:0000259" key="9">
    <source>
        <dbReference type="PROSITE" id="PS51755"/>
    </source>
</evidence>
<dbReference type="GO" id="GO:0005829">
    <property type="term" value="C:cytosol"/>
    <property type="evidence" value="ECO:0007669"/>
    <property type="project" value="TreeGrafter"/>
</dbReference>
<dbReference type="AlphaFoldDB" id="A0AAP2D687"/>
<evidence type="ECO:0000256" key="4">
    <source>
        <dbReference type="ARBA" id="ARBA00023125"/>
    </source>
</evidence>
<accession>A0AAP2D687</accession>
<dbReference type="PANTHER" id="PTHR48111">
    <property type="entry name" value="REGULATOR OF RPOS"/>
    <property type="match status" value="1"/>
</dbReference>
<dbReference type="InterPro" id="IPR001867">
    <property type="entry name" value="OmpR/PhoB-type_DNA-bd"/>
</dbReference>
<evidence type="ECO:0000256" key="3">
    <source>
        <dbReference type="ARBA" id="ARBA00023015"/>
    </source>
</evidence>
<dbReference type="Gene3D" id="6.10.250.690">
    <property type="match status" value="1"/>
</dbReference>
<dbReference type="Pfam" id="PF00486">
    <property type="entry name" value="Trans_reg_C"/>
    <property type="match status" value="1"/>
</dbReference>
<dbReference type="SMART" id="SM00862">
    <property type="entry name" value="Trans_reg_C"/>
    <property type="match status" value="1"/>
</dbReference>
<sequence length="227" mass="25631">MKVLVIEDEVQVSALIKQGLEEQLFLVDVAYDGAIGKRLALSRDYDVILLDIVIPGINGFDLCKMLKQEKPATPVLMLTTLGTTADKVAGFDAGADDYLLKPFEFEELTARLRALARRPALAGVIFGSLLRYEDLKLDLEKKVASRSDKSIKLSAKEFMLLEFFMRNPERVVSRAELAEKIWGIRFETGTNVVEVYINMLRNKIDRDFNVKLLHTRVGMGYVLSKDE</sequence>
<comment type="caution">
    <text evidence="10">The sequence shown here is derived from an EMBL/GenBank/DDBJ whole genome shotgun (WGS) entry which is preliminary data.</text>
</comment>
<evidence type="ECO:0000256" key="1">
    <source>
        <dbReference type="ARBA" id="ARBA00022553"/>
    </source>
</evidence>
<dbReference type="CDD" id="cd00383">
    <property type="entry name" value="trans_reg_C"/>
    <property type="match status" value="1"/>
</dbReference>
<dbReference type="Gene3D" id="3.40.50.2300">
    <property type="match status" value="1"/>
</dbReference>